<dbReference type="GO" id="GO:0016581">
    <property type="term" value="C:NuRD complex"/>
    <property type="evidence" value="ECO:0007669"/>
    <property type="project" value="TreeGrafter"/>
</dbReference>
<feature type="domain" description="DUF1087" evidence="4">
    <location>
        <begin position="15"/>
        <end position="79"/>
    </location>
</feature>
<evidence type="ECO:0000259" key="4">
    <source>
        <dbReference type="SMART" id="SM01147"/>
    </source>
</evidence>
<feature type="domain" description="CHD subfamily II SANT-like" evidence="3">
    <location>
        <begin position="85"/>
        <end position="230"/>
    </location>
</feature>
<dbReference type="PANTHER" id="PTHR45623:SF6">
    <property type="entry name" value="CHROMODOMAIN-HELICASE-DNA-BINDING PROTEIN 5"/>
    <property type="match status" value="1"/>
</dbReference>
<dbReference type="Pfam" id="PF06465">
    <property type="entry name" value="DUF1087"/>
    <property type="match status" value="1"/>
</dbReference>
<dbReference type="GO" id="GO:0003682">
    <property type="term" value="F:chromatin binding"/>
    <property type="evidence" value="ECO:0007669"/>
    <property type="project" value="TreeGrafter"/>
</dbReference>
<reference evidence="5" key="2">
    <citation type="submission" date="2025-09" db="UniProtKB">
        <authorList>
            <consortium name="Ensembl"/>
        </authorList>
    </citation>
    <scope>IDENTIFICATION</scope>
</reference>
<dbReference type="Pfam" id="PF06461">
    <property type="entry name" value="CHDII_SANT-like"/>
    <property type="match status" value="1"/>
</dbReference>
<name>A0A8C6SHF6_9GOBI</name>
<feature type="compositionally biased region" description="Acidic residues" evidence="2">
    <location>
        <begin position="89"/>
        <end position="98"/>
    </location>
</feature>
<dbReference type="SMART" id="SM01147">
    <property type="entry name" value="DUF1087"/>
    <property type="match status" value="1"/>
</dbReference>
<reference evidence="5" key="1">
    <citation type="submission" date="2025-08" db="UniProtKB">
        <authorList>
            <consortium name="Ensembl"/>
        </authorList>
    </citation>
    <scope>IDENTIFICATION</scope>
</reference>
<protein>
    <submittedName>
        <fullName evidence="5">Uncharacterized protein</fullName>
    </submittedName>
</protein>
<keyword evidence="1" id="KW-0539">Nucleus</keyword>
<dbReference type="InterPro" id="IPR009463">
    <property type="entry name" value="DUF1087"/>
</dbReference>
<feature type="compositionally biased region" description="Basic and acidic residues" evidence="2">
    <location>
        <begin position="275"/>
        <end position="293"/>
    </location>
</feature>
<feature type="region of interest" description="Disordered" evidence="2">
    <location>
        <begin position="70"/>
        <end position="122"/>
    </location>
</feature>
<dbReference type="SMART" id="SM01146">
    <property type="entry name" value="DUF1086"/>
    <property type="match status" value="1"/>
</dbReference>
<dbReference type="InterPro" id="IPR009462">
    <property type="entry name" value="CHD_II_SANT-like"/>
</dbReference>
<evidence type="ECO:0000313" key="5">
    <source>
        <dbReference type="Ensembl" id="ENSNMLP00000006663.1"/>
    </source>
</evidence>
<dbReference type="GO" id="GO:0140658">
    <property type="term" value="F:ATP-dependent chromatin remodeler activity"/>
    <property type="evidence" value="ECO:0007669"/>
    <property type="project" value="TreeGrafter"/>
</dbReference>
<accession>A0A8C6SHF6</accession>
<feature type="region of interest" description="Disordered" evidence="2">
    <location>
        <begin position="240"/>
        <end position="299"/>
    </location>
</feature>
<proteinExistence type="predicted"/>
<evidence type="ECO:0000256" key="2">
    <source>
        <dbReference type="SAM" id="MobiDB-lite"/>
    </source>
</evidence>
<sequence>MNEYLSSFKVAQYVVKEEDGEEEVEREIIKQEENVDPDYWEKLLRHHYEQQQEDLARNLGKGKRIRKQVNYNDTTQEDQDNHSEYSVGSEDEDEDFEERPEGGRRQSRRQLRGDKDKPLPPLLARVGGSIEVLGFNARQRKAFLNAIMRWGMPPQDAFNSHWLVRDLKGKSEREFRAYVSLFMRHLCEPGADGAETFHVLTRIGVMSLVRKKVQEFEHVNGKLSCPDLIPIGMELKKLTESVSSDPNTPVPASPVTTQPSTPVPPEKPESLMGAADDKETAEQESKKQSDQEVRYPLTY</sequence>
<dbReference type="AlphaFoldDB" id="A0A8C6SHF6"/>
<organism evidence="5 6">
    <name type="scientific">Neogobius melanostomus</name>
    <name type="common">round goby</name>
    <dbReference type="NCBI Taxonomy" id="47308"/>
    <lineage>
        <taxon>Eukaryota</taxon>
        <taxon>Metazoa</taxon>
        <taxon>Chordata</taxon>
        <taxon>Craniata</taxon>
        <taxon>Vertebrata</taxon>
        <taxon>Euteleostomi</taxon>
        <taxon>Actinopterygii</taxon>
        <taxon>Neopterygii</taxon>
        <taxon>Teleostei</taxon>
        <taxon>Neoteleostei</taxon>
        <taxon>Acanthomorphata</taxon>
        <taxon>Gobiaria</taxon>
        <taxon>Gobiiformes</taxon>
        <taxon>Gobioidei</taxon>
        <taxon>Gobiidae</taxon>
        <taxon>Benthophilinae</taxon>
        <taxon>Neogobiini</taxon>
        <taxon>Neogobius</taxon>
    </lineage>
</organism>
<evidence type="ECO:0000313" key="6">
    <source>
        <dbReference type="Proteomes" id="UP000694523"/>
    </source>
</evidence>
<dbReference type="Proteomes" id="UP000694523">
    <property type="component" value="Unplaced"/>
</dbReference>
<evidence type="ECO:0000259" key="3">
    <source>
        <dbReference type="SMART" id="SM01146"/>
    </source>
</evidence>
<dbReference type="Ensembl" id="ENSNMLT00000007605.1">
    <property type="protein sequence ID" value="ENSNMLP00000006663.1"/>
    <property type="gene ID" value="ENSNMLG00000004819.1"/>
</dbReference>
<dbReference type="PANTHER" id="PTHR45623">
    <property type="entry name" value="CHROMODOMAIN-HELICASE-DNA-BINDING PROTEIN 3-RELATED-RELATED"/>
    <property type="match status" value="1"/>
</dbReference>
<dbReference type="GO" id="GO:0003677">
    <property type="term" value="F:DNA binding"/>
    <property type="evidence" value="ECO:0007669"/>
    <property type="project" value="InterPro"/>
</dbReference>
<dbReference type="GO" id="GO:0042393">
    <property type="term" value="F:histone binding"/>
    <property type="evidence" value="ECO:0007669"/>
    <property type="project" value="TreeGrafter"/>
</dbReference>
<evidence type="ECO:0000256" key="1">
    <source>
        <dbReference type="ARBA" id="ARBA00023242"/>
    </source>
</evidence>
<dbReference type="GO" id="GO:0016887">
    <property type="term" value="F:ATP hydrolysis activity"/>
    <property type="evidence" value="ECO:0007669"/>
    <property type="project" value="TreeGrafter"/>
</dbReference>
<keyword evidence="6" id="KW-1185">Reference proteome</keyword>